<dbReference type="InterPro" id="IPR038063">
    <property type="entry name" value="Transpep_catalytic_dom"/>
</dbReference>
<evidence type="ECO:0000256" key="10">
    <source>
        <dbReference type="SAM" id="SignalP"/>
    </source>
</evidence>
<gene>
    <name evidence="12" type="ORF">B0W44_13230</name>
</gene>
<protein>
    <recommendedName>
        <fullName evidence="11">L,D-TPase catalytic domain-containing protein</fullName>
    </recommendedName>
</protein>
<dbReference type="InterPro" id="IPR036366">
    <property type="entry name" value="PGBDSf"/>
</dbReference>
<evidence type="ECO:0000313" key="12">
    <source>
        <dbReference type="EMBL" id="AQS56579.1"/>
    </source>
</evidence>
<dbReference type="STRING" id="1471761.B0W44_13230"/>
<comment type="similarity">
    <text evidence="2">Belongs to the YkuD family.</text>
</comment>
<feature type="chain" id="PRO_5012323933" description="L,D-TPase catalytic domain-containing protein" evidence="10">
    <location>
        <begin position="21"/>
        <end position="225"/>
    </location>
</feature>
<evidence type="ECO:0000313" key="13">
    <source>
        <dbReference type="Proteomes" id="UP000188603"/>
    </source>
</evidence>
<sequence length="225" mass="25442">MRILSTFLLSLCLVLTTGYSAPPQGVPRDTGDSTSNRYILIDLWKRQLFLYEGDRVVKQYPVAPGREQHPSPIGEWVITYKSTDWGGGFGTRWLGLNVPWGIYGIHGTNLPHTIGQDASHGCFRMFNEHVEELFSLVNTGTLVIVDGPLPRRDEWALKTLVRGDKGSDVLLVQNRLRASGYYEGPVDGIFGYGLEAAVKRWQRDMNWEVTAQISWREYLELGLVE</sequence>
<reference evidence="12 13" key="1">
    <citation type="journal article" date="2015" name="Int. J. Syst. Evol. Microbiol.">
        <title>Novibacillus thermophilus gen. nov., sp. nov., a Gram-staining-negative and moderately thermophilic member of the family Thermoactinomycetaceae.</title>
        <authorList>
            <person name="Yang G."/>
            <person name="Chen J."/>
            <person name="Zhou S."/>
        </authorList>
    </citation>
    <scope>NUCLEOTIDE SEQUENCE [LARGE SCALE GENOMIC DNA]</scope>
    <source>
        <strain evidence="12 13">SG-1</strain>
    </source>
</reference>
<dbReference type="GO" id="GO:0008360">
    <property type="term" value="P:regulation of cell shape"/>
    <property type="evidence" value="ECO:0007669"/>
    <property type="project" value="UniProtKB-UniRule"/>
</dbReference>
<evidence type="ECO:0000256" key="1">
    <source>
        <dbReference type="ARBA" id="ARBA00004752"/>
    </source>
</evidence>
<keyword evidence="6 9" id="KW-0133">Cell shape</keyword>
<keyword evidence="7 9" id="KW-0573">Peptidoglycan synthesis</keyword>
<name>A0A1U9K938_9BACL</name>
<dbReference type="InterPro" id="IPR002477">
    <property type="entry name" value="Peptidoglycan-bd-like"/>
</dbReference>
<evidence type="ECO:0000256" key="4">
    <source>
        <dbReference type="ARBA" id="ARBA00022679"/>
    </source>
</evidence>
<dbReference type="Pfam" id="PF03734">
    <property type="entry name" value="YkuD"/>
    <property type="match status" value="1"/>
</dbReference>
<dbReference type="GO" id="GO:0071972">
    <property type="term" value="F:peptidoglycan L,D-transpeptidase activity"/>
    <property type="evidence" value="ECO:0007669"/>
    <property type="project" value="TreeGrafter"/>
</dbReference>
<evidence type="ECO:0000256" key="7">
    <source>
        <dbReference type="ARBA" id="ARBA00022984"/>
    </source>
</evidence>
<dbReference type="Proteomes" id="UP000188603">
    <property type="component" value="Chromosome"/>
</dbReference>
<keyword evidence="10" id="KW-0732">Signal</keyword>
<dbReference type="EMBL" id="CP019699">
    <property type="protein sequence ID" value="AQS56579.1"/>
    <property type="molecule type" value="Genomic_DNA"/>
</dbReference>
<keyword evidence="3" id="KW-0328">Glycosyltransferase</keyword>
<dbReference type="SUPFAM" id="SSF47090">
    <property type="entry name" value="PGBD-like"/>
    <property type="match status" value="1"/>
</dbReference>
<keyword evidence="5" id="KW-0378">Hydrolase</keyword>
<dbReference type="GO" id="GO:0005576">
    <property type="term" value="C:extracellular region"/>
    <property type="evidence" value="ECO:0007669"/>
    <property type="project" value="TreeGrafter"/>
</dbReference>
<dbReference type="PANTHER" id="PTHR30582">
    <property type="entry name" value="L,D-TRANSPEPTIDASE"/>
    <property type="match status" value="1"/>
</dbReference>
<keyword evidence="4" id="KW-0808">Transferase</keyword>
<dbReference type="Gene3D" id="2.40.440.10">
    <property type="entry name" value="L,D-transpeptidase catalytic domain-like"/>
    <property type="match status" value="1"/>
</dbReference>
<dbReference type="UniPathway" id="UPA00219"/>
<dbReference type="InterPro" id="IPR036365">
    <property type="entry name" value="PGBD-like_sf"/>
</dbReference>
<keyword evidence="8 9" id="KW-0961">Cell wall biogenesis/degradation</keyword>
<feature type="active site" description="Nucleophile" evidence="9">
    <location>
        <position position="122"/>
    </location>
</feature>
<dbReference type="InterPro" id="IPR050979">
    <property type="entry name" value="LD-transpeptidase"/>
</dbReference>
<accession>A0A1U9K938</accession>
<dbReference type="PROSITE" id="PS52029">
    <property type="entry name" value="LD_TPASE"/>
    <property type="match status" value="1"/>
</dbReference>
<dbReference type="AlphaFoldDB" id="A0A1U9K938"/>
<dbReference type="CDD" id="cd16913">
    <property type="entry name" value="YkuD_like"/>
    <property type="match status" value="1"/>
</dbReference>
<feature type="signal peptide" evidence="10">
    <location>
        <begin position="1"/>
        <end position="20"/>
    </location>
</feature>
<proteinExistence type="inferred from homology"/>
<comment type="pathway">
    <text evidence="1 9">Cell wall biogenesis; peptidoglycan biosynthesis.</text>
</comment>
<evidence type="ECO:0000256" key="6">
    <source>
        <dbReference type="ARBA" id="ARBA00022960"/>
    </source>
</evidence>
<dbReference type="PANTHER" id="PTHR30582:SF24">
    <property type="entry name" value="L,D-TRANSPEPTIDASE ERFK_SRFK-RELATED"/>
    <property type="match status" value="1"/>
</dbReference>
<dbReference type="InterPro" id="IPR005490">
    <property type="entry name" value="LD_TPept_cat_dom"/>
</dbReference>
<organism evidence="12 13">
    <name type="scientific">Novibacillus thermophilus</name>
    <dbReference type="NCBI Taxonomy" id="1471761"/>
    <lineage>
        <taxon>Bacteria</taxon>
        <taxon>Bacillati</taxon>
        <taxon>Bacillota</taxon>
        <taxon>Bacilli</taxon>
        <taxon>Bacillales</taxon>
        <taxon>Thermoactinomycetaceae</taxon>
        <taxon>Novibacillus</taxon>
    </lineage>
</organism>
<dbReference type="Gene3D" id="1.10.101.10">
    <property type="entry name" value="PGBD-like superfamily/PGBD"/>
    <property type="match status" value="1"/>
</dbReference>
<dbReference type="KEGG" id="ntr:B0W44_13230"/>
<feature type="active site" description="Proton donor/acceptor" evidence="9">
    <location>
        <position position="106"/>
    </location>
</feature>
<evidence type="ECO:0000256" key="3">
    <source>
        <dbReference type="ARBA" id="ARBA00022676"/>
    </source>
</evidence>
<evidence type="ECO:0000256" key="2">
    <source>
        <dbReference type="ARBA" id="ARBA00005992"/>
    </source>
</evidence>
<evidence type="ECO:0000256" key="5">
    <source>
        <dbReference type="ARBA" id="ARBA00022801"/>
    </source>
</evidence>
<feature type="domain" description="L,D-TPase catalytic" evidence="11">
    <location>
        <begin position="37"/>
        <end position="146"/>
    </location>
</feature>
<dbReference type="GO" id="GO:0071555">
    <property type="term" value="P:cell wall organization"/>
    <property type="evidence" value="ECO:0007669"/>
    <property type="project" value="UniProtKB-UniRule"/>
</dbReference>
<dbReference type="GO" id="GO:0018104">
    <property type="term" value="P:peptidoglycan-protein cross-linking"/>
    <property type="evidence" value="ECO:0007669"/>
    <property type="project" value="TreeGrafter"/>
</dbReference>
<dbReference type="RefSeq" id="WP_077720437.1">
    <property type="nucleotide sequence ID" value="NZ_CP019699.1"/>
</dbReference>
<dbReference type="SUPFAM" id="SSF141523">
    <property type="entry name" value="L,D-transpeptidase catalytic domain-like"/>
    <property type="match status" value="1"/>
</dbReference>
<dbReference type="Pfam" id="PF01471">
    <property type="entry name" value="PG_binding_1"/>
    <property type="match status" value="1"/>
</dbReference>
<evidence type="ECO:0000256" key="8">
    <source>
        <dbReference type="ARBA" id="ARBA00023316"/>
    </source>
</evidence>
<evidence type="ECO:0000256" key="9">
    <source>
        <dbReference type="PROSITE-ProRule" id="PRU01373"/>
    </source>
</evidence>
<evidence type="ECO:0000259" key="11">
    <source>
        <dbReference type="PROSITE" id="PS52029"/>
    </source>
</evidence>
<dbReference type="GO" id="GO:0016757">
    <property type="term" value="F:glycosyltransferase activity"/>
    <property type="evidence" value="ECO:0007669"/>
    <property type="project" value="UniProtKB-KW"/>
</dbReference>
<dbReference type="OrthoDB" id="9787225at2"/>
<keyword evidence="13" id="KW-1185">Reference proteome</keyword>